<dbReference type="SUPFAM" id="SSF55785">
    <property type="entry name" value="PYP-like sensor domain (PAS domain)"/>
    <property type="match status" value="1"/>
</dbReference>
<dbReference type="PANTHER" id="PTHR43065:SF10">
    <property type="entry name" value="PEROXIDE STRESS-ACTIVATED HISTIDINE KINASE MAK3"/>
    <property type="match status" value="1"/>
</dbReference>
<evidence type="ECO:0000256" key="1">
    <source>
        <dbReference type="ARBA" id="ARBA00000085"/>
    </source>
</evidence>
<feature type="domain" description="Histidine kinase" evidence="9">
    <location>
        <begin position="362"/>
        <end position="569"/>
    </location>
</feature>
<protein>
    <recommendedName>
        <fullName evidence="2">histidine kinase</fullName>
        <ecNumber evidence="2">2.7.13.3</ecNumber>
    </recommendedName>
</protein>
<keyword evidence="4 10" id="KW-0808">Transferase</keyword>
<dbReference type="PRINTS" id="PR00344">
    <property type="entry name" value="BCTRLSENSOR"/>
</dbReference>
<dbReference type="SMART" id="SM00387">
    <property type="entry name" value="HATPase_c"/>
    <property type="match status" value="1"/>
</dbReference>
<keyword evidence="7" id="KW-0067">ATP-binding</keyword>
<dbReference type="EMBL" id="CP049055">
    <property type="protein sequence ID" value="QII12985.1"/>
    <property type="molecule type" value="Genomic_DNA"/>
</dbReference>
<dbReference type="Pfam" id="PF01590">
    <property type="entry name" value="GAF"/>
    <property type="match status" value="1"/>
</dbReference>
<sequence length="569" mass="64019">MLPDIIKFRLEDIINNISDLGVAGLALLDHDLNVVWANRTLSSILKLNYDPVGKSCREIFDCECKDKNSCATLKVLSSGRKQYSEVQLSADKDTRKYLQNVSVPIKDEKGCITHLLKITTDITLKEEKIHQYDLLRKLAELMQGTLQIDRLLHLILTCVTAGTALGFNRARLFVVDPDRNIVFGRMAVGPSDVAEANKIWNEIAHKYKMLEDLIKASEDNYQYDSPLHMITRLMAYSLDDENEVIVSCIRKKKVIVERNAFNNPNINKNFVNMIGSNEFVCVPLIVRDKAIGAICADNIYSKKPITDEMVMLLSTFANHAALAIENADAYKTLEKKIIQLKDAQERLVRSEKLAVIGNMAGYIAHEIRNPLVTIGGFARSIARETTDNKTIKNSAEIIIDEVSRLEKILAVVMDFSKVAKPAKVKTQVNEIVDNTISLMESYFKNIGIDVVKKYELMIPDIVVDQDQIRQVFLNIFKNAAESMQNGGKLIVETAKEYEYVRINITDTGEGMDADTIENIFTPFYTKKREGTGIGLAVSQKIVDDHEGFIKVKSELNQGATFSIFLPVKK</sequence>
<name>A0A6G7GTZ7_KUEST</name>
<dbReference type="RefSeq" id="WP_164995286.1">
    <property type="nucleotide sequence ID" value="NZ_CP049055.1"/>
</dbReference>
<evidence type="ECO:0000256" key="4">
    <source>
        <dbReference type="ARBA" id="ARBA00022679"/>
    </source>
</evidence>
<gene>
    <name evidence="10" type="ORF">KsCSTR_36060</name>
</gene>
<evidence type="ECO:0000259" key="9">
    <source>
        <dbReference type="PROSITE" id="PS50109"/>
    </source>
</evidence>
<keyword evidence="8" id="KW-0902">Two-component regulatory system</keyword>
<dbReference type="Gene3D" id="1.10.287.130">
    <property type="match status" value="1"/>
</dbReference>
<evidence type="ECO:0000256" key="6">
    <source>
        <dbReference type="ARBA" id="ARBA00022777"/>
    </source>
</evidence>
<dbReference type="SUPFAM" id="SSF55874">
    <property type="entry name" value="ATPase domain of HSP90 chaperone/DNA topoisomerase II/histidine kinase"/>
    <property type="match status" value="1"/>
</dbReference>
<dbReference type="GO" id="GO:0005524">
    <property type="term" value="F:ATP binding"/>
    <property type="evidence" value="ECO:0007669"/>
    <property type="project" value="UniProtKB-KW"/>
</dbReference>
<dbReference type="SUPFAM" id="SSF55781">
    <property type="entry name" value="GAF domain-like"/>
    <property type="match status" value="1"/>
</dbReference>
<evidence type="ECO:0000256" key="8">
    <source>
        <dbReference type="ARBA" id="ARBA00023012"/>
    </source>
</evidence>
<evidence type="ECO:0000256" key="3">
    <source>
        <dbReference type="ARBA" id="ARBA00022553"/>
    </source>
</evidence>
<dbReference type="SMART" id="SM00388">
    <property type="entry name" value="HisKA"/>
    <property type="match status" value="1"/>
</dbReference>
<keyword evidence="5" id="KW-0547">Nucleotide-binding</keyword>
<dbReference type="SMART" id="SM00065">
    <property type="entry name" value="GAF"/>
    <property type="match status" value="1"/>
</dbReference>
<dbReference type="PANTHER" id="PTHR43065">
    <property type="entry name" value="SENSOR HISTIDINE KINASE"/>
    <property type="match status" value="1"/>
</dbReference>
<dbReference type="Proteomes" id="UP000501926">
    <property type="component" value="Chromosome"/>
</dbReference>
<proteinExistence type="predicted"/>
<dbReference type="EC" id="2.7.13.3" evidence="2"/>
<dbReference type="InterPro" id="IPR036890">
    <property type="entry name" value="HATPase_C_sf"/>
</dbReference>
<dbReference type="InterPro" id="IPR003661">
    <property type="entry name" value="HisK_dim/P_dom"/>
</dbReference>
<comment type="catalytic activity">
    <reaction evidence="1">
        <text>ATP + protein L-histidine = ADP + protein N-phospho-L-histidine.</text>
        <dbReference type="EC" id="2.7.13.3"/>
    </reaction>
</comment>
<dbReference type="InterPro" id="IPR004358">
    <property type="entry name" value="Sig_transdc_His_kin-like_C"/>
</dbReference>
<evidence type="ECO:0000256" key="7">
    <source>
        <dbReference type="ARBA" id="ARBA00022840"/>
    </source>
</evidence>
<dbReference type="InterPro" id="IPR029016">
    <property type="entry name" value="GAF-like_dom_sf"/>
</dbReference>
<keyword evidence="6 10" id="KW-0418">Kinase</keyword>
<evidence type="ECO:0000256" key="5">
    <source>
        <dbReference type="ARBA" id="ARBA00022741"/>
    </source>
</evidence>
<dbReference type="InterPro" id="IPR036097">
    <property type="entry name" value="HisK_dim/P_sf"/>
</dbReference>
<organism evidence="10 11">
    <name type="scientific">Kuenenia stuttgartiensis</name>
    <dbReference type="NCBI Taxonomy" id="174633"/>
    <lineage>
        <taxon>Bacteria</taxon>
        <taxon>Pseudomonadati</taxon>
        <taxon>Planctomycetota</taxon>
        <taxon>Candidatus Brocadiia</taxon>
        <taxon>Candidatus Brocadiales</taxon>
        <taxon>Candidatus Brocadiaceae</taxon>
        <taxon>Candidatus Kuenenia</taxon>
    </lineage>
</organism>
<dbReference type="InterPro" id="IPR005467">
    <property type="entry name" value="His_kinase_dom"/>
</dbReference>
<dbReference type="GO" id="GO:0000155">
    <property type="term" value="F:phosphorelay sensor kinase activity"/>
    <property type="evidence" value="ECO:0007669"/>
    <property type="project" value="InterPro"/>
</dbReference>
<dbReference type="InterPro" id="IPR035965">
    <property type="entry name" value="PAS-like_dom_sf"/>
</dbReference>
<dbReference type="CDD" id="cd00082">
    <property type="entry name" value="HisKA"/>
    <property type="match status" value="1"/>
</dbReference>
<dbReference type="Pfam" id="PF00512">
    <property type="entry name" value="HisKA"/>
    <property type="match status" value="1"/>
</dbReference>
<dbReference type="Pfam" id="PF08448">
    <property type="entry name" value="PAS_4"/>
    <property type="match status" value="1"/>
</dbReference>
<dbReference type="Gene3D" id="3.30.450.20">
    <property type="entry name" value="PAS domain"/>
    <property type="match status" value="1"/>
</dbReference>
<dbReference type="Gene3D" id="3.30.450.40">
    <property type="match status" value="1"/>
</dbReference>
<evidence type="ECO:0000256" key="2">
    <source>
        <dbReference type="ARBA" id="ARBA00012438"/>
    </source>
</evidence>
<dbReference type="Pfam" id="PF02518">
    <property type="entry name" value="HATPase_c"/>
    <property type="match status" value="1"/>
</dbReference>
<reference evidence="10 11" key="1">
    <citation type="submission" date="2020-02" db="EMBL/GenBank/DDBJ databases">
        <title>Newly sequenced genome of strain CSTR1 showed variability in Candidatus Kuenenia stuttgartiensis genomes.</title>
        <authorList>
            <person name="Ding C."/>
            <person name="Adrian L."/>
        </authorList>
    </citation>
    <scope>NUCLEOTIDE SEQUENCE [LARGE SCALE GENOMIC DNA]</scope>
    <source>
        <strain evidence="10 11">CSTR1</strain>
    </source>
</reference>
<keyword evidence="3" id="KW-0597">Phosphoprotein</keyword>
<dbReference type="SUPFAM" id="SSF47384">
    <property type="entry name" value="Homodimeric domain of signal transducing histidine kinase"/>
    <property type="match status" value="1"/>
</dbReference>
<dbReference type="Gene3D" id="3.30.565.10">
    <property type="entry name" value="Histidine kinase-like ATPase, C-terminal domain"/>
    <property type="match status" value="1"/>
</dbReference>
<evidence type="ECO:0000313" key="10">
    <source>
        <dbReference type="EMBL" id="QII12985.1"/>
    </source>
</evidence>
<dbReference type="PROSITE" id="PS50109">
    <property type="entry name" value="HIS_KIN"/>
    <property type="match status" value="1"/>
</dbReference>
<evidence type="ECO:0000313" key="11">
    <source>
        <dbReference type="Proteomes" id="UP000501926"/>
    </source>
</evidence>
<accession>A0A6G7GTZ7</accession>
<dbReference type="AlphaFoldDB" id="A0A6G7GTZ7"/>
<dbReference type="InterPro" id="IPR003018">
    <property type="entry name" value="GAF"/>
</dbReference>
<dbReference type="InterPro" id="IPR003594">
    <property type="entry name" value="HATPase_dom"/>
</dbReference>
<dbReference type="InterPro" id="IPR013656">
    <property type="entry name" value="PAS_4"/>
</dbReference>